<name>A0A401QEV3_SCYTO</name>
<accession>A0A401QEV3</accession>
<evidence type="ECO:0000256" key="1">
    <source>
        <dbReference type="SAM" id="Phobius"/>
    </source>
</evidence>
<keyword evidence="1" id="KW-0812">Transmembrane</keyword>
<comment type="caution">
    <text evidence="2">The sequence shown here is derived from an EMBL/GenBank/DDBJ whole genome shotgun (WGS) entry which is preliminary data.</text>
</comment>
<dbReference type="GO" id="GO:0007267">
    <property type="term" value="P:cell-cell signaling"/>
    <property type="evidence" value="ECO:0007669"/>
    <property type="project" value="TreeGrafter"/>
</dbReference>
<dbReference type="PANTHER" id="PTHR15759:SF3">
    <property type="entry name" value="PANNEXIN-3"/>
    <property type="match status" value="1"/>
</dbReference>
<evidence type="ECO:0000313" key="2">
    <source>
        <dbReference type="EMBL" id="GCB83919.1"/>
    </source>
</evidence>
<proteinExistence type="predicted"/>
<keyword evidence="1" id="KW-1133">Transmembrane helix</keyword>
<keyword evidence="3" id="KW-1185">Reference proteome</keyword>
<reference evidence="2 3" key="1">
    <citation type="journal article" date="2018" name="Nat. Ecol. Evol.">
        <title>Shark genomes provide insights into elasmobranch evolution and the origin of vertebrates.</title>
        <authorList>
            <person name="Hara Y"/>
            <person name="Yamaguchi K"/>
            <person name="Onimaru K"/>
            <person name="Kadota M"/>
            <person name="Koyanagi M"/>
            <person name="Keeley SD"/>
            <person name="Tatsumi K"/>
            <person name="Tanaka K"/>
            <person name="Motone F"/>
            <person name="Kageyama Y"/>
            <person name="Nozu R"/>
            <person name="Adachi N"/>
            <person name="Nishimura O"/>
            <person name="Nakagawa R"/>
            <person name="Tanegashima C"/>
            <person name="Kiyatake I"/>
            <person name="Matsumoto R"/>
            <person name="Murakumo K"/>
            <person name="Nishida K"/>
            <person name="Terakita A"/>
            <person name="Kuratani S"/>
            <person name="Sato K"/>
            <person name="Hyodo S Kuraku.S."/>
        </authorList>
    </citation>
    <scope>NUCLEOTIDE SEQUENCE [LARGE SCALE GENOMIC DNA]</scope>
</reference>
<protein>
    <submittedName>
        <fullName evidence="2">Uncharacterized protein</fullName>
    </submittedName>
</protein>
<dbReference type="Proteomes" id="UP000288216">
    <property type="component" value="Unassembled WGS sequence"/>
</dbReference>
<feature type="non-terminal residue" evidence="2">
    <location>
        <position position="1"/>
    </location>
</feature>
<dbReference type="GO" id="GO:0032732">
    <property type="term" value="P:positive regulation of interleukin-1 production"/>
    <property type="evidence" value="ECO:0007669"/>
    <property type="project" value="InterPro"/>
</dbReference>
<dbReference type="OrthoDB" id="10056939at2759"/>
<dbReference type="AlphaFoldDB" id="A0A401QEV3"/>
<dbReference type="EMBL" id="BFAA01048653">
    <property type="protein sequence ID" value="GCB83919.1"/>
    <property type="molecule type" value="Genomic_DNA"/>
</dbReference>
<dbReference type="PANTHER" id="PTHR15759">
    <property type="entry name" value="PANNEXIN"/>
    <property type="match status" value="1"/>
</dbReference>
<gene>
    <name evidence="2" type="ORF">scyTo_0024507</name>
</gene>
<feature type="transmembrane region" description="Helical" evidence="1">
    <location>
        <begin position="6"/>
        <end position="36"/>
    </location>
</feature>
<sequence length="73" mass="8470">VFPYSLLVIGMIMYIPALIWKVFVTPTLIADLLFIIDELDKAYNRSIKVAQLIVKKHENSPNAKRLIQEELDR</sequence>
<organism evidence="2 3">
    <name type="scientific">Scyliorhinus torazame</name>
    <name type="common">Cloudy catshark</name>
    <name type="synonym">Catulus torazame</name>
    <dbReference type="NCBI Taxonomy" id="75743"/>
    <lineage>
        <taxon>Eukaryota</taxon>
        <taxon>Metazoa</taxon>
        <taxon>Chordata</taxon>
        <taxon>Craniata</taxon>
        <taxon>Vertebrata</taxon>
        <taxon>Chondrichthyes</taxon>
        <taxon>Elasmobranchii</taxon>
        <taxon>Galeomorphii</taxon>
        <taxon>Galeoidea</taxon>
        <taxon>Carcharhiniformes</taxon>
        <taxon>Scyliorhinidae</taxon>
        <taxon>Scyliorhinus</taxon>
    </lineage>
</organism>
<evidence type="ECO:0000313" key="3">
    <source>
        <dbReference type="Proteomes" id="UP000288216"/>
    </source>
</evidence>
<dbReference type="STRING" id="75743.A0A401QEV3"/>
<dbReference type="GO" id="GO:0022829">
    <property type="term" value="F:wide pore channel activity"/>
    <property type="evidence" value="ECO:0007669"/>
    <property type="project" value="TreeGrafter"/>
</dbReference>
<dbReference type="GO" id="GO:0005886">
    <property type="term" value="C:plasma membrane"/>
    <property type="evidence" value="ECO:0007669"/>
    <property type="project" value="TreeGrafter"/>
</dbReference>
<keyword evidence="1" id="KW-0472">Membrane</keyword>
<dbReference type="GO" id="GO:0006812">
    <property type="term" value="P:monoatomic cation transport"/>
    <property type="evidence" value="ECO:0007669"/>
    <property type="project" value="InterPro"/>
</dbReference>
<dbReference type="InterPro" id="IPR039099">
    <property type="entry name" value="Pannexin"/>
</dbReference>